<feature type="domain" description="Aerobactin siderophore biosynthesis IucA/IucC-like C-terminal" evidence="3">
    <location>
        <begin position="372"/>
        <end position="537"/>
    </location>
</feature>
<name>A0A8J3DXT6_9RHOB</name>
<evidence type="ECO:0000259" key="2">
    <source>
        <dbReference type="Pfam" id="PF04183"/>
    </source>
</evidence>
<accession>A0A8J3DXT6</accession>
<dbReference type="AlphaFoldDB" id="A0A8J3DXT6"/>
<dbReference type="GO" id="GO:0019290">
    <property type="term" value="P:siderophore biosynthetic process"/>
    <property type="evidence" value="ECO:0007669"/>
    <property type="project" value="InterPro"/>
</dbReference>
<keyword evidence="5" id="KW-1185">Reference proteome</keyword>
<evidence type="ECO:0000256" key="1">
    <source>
        <dbReference type="ARBA" id="ARBA00004924"/>
    </source>
</evidence>
<dbReference type="Pfam" id="PF04183">
    <property type="entry name" value="IucA_IucC"/>
    <property type="match status" value="1"/>
</dbReference>
<dbReference type="Gene3D" id="6.10.250.3370">
    <property type="match status" value="1"/>
</dbReference>
<organism evidence="4 5">
    <name type="scientific">Agaricicola taiwanensis</name>
    <dbReference type="NCBI Taxonomy" id="591372"/>
    <lineage>
        <taxon>Bacteria</taxon>
        <taxon>Pseudomonadati</taxon>
        <taxon>Pseudomonadota</taxon>
        <taxon>Alphaproteobacteria</taxon>
        <taxon>Rhodobacterales</taxon>
        <taxon>Paracoccaceae</taxon>
        <taxon>Agaricicola</taxon>
    </lineage>
</organism>
<evidence type="ECO:0000313" key="4">
    <source>
        <dbReference type="EMBL" id="GGE48635.1"/>
    </source>
</evidence>
<dbReference type="InterPro" id="IPR022770">
    <property type="entry name" value="IucA/IucC-like_C"/>
</dbReference>
<dbReference type="Pfam" id="PF06276">
    <property type="entry name" value="FhuF"/>
    <property type="match status" value="1"/>
</dbReference>
<dbReference type="Gene3D" id="3.30.310.280">
    <property type="match status" value="1"/>
</dbReference>
<comment type="pathway">
    <text evidence="1">Siderophore biosynthesis.</text>
</comment>
<gene>
    <name evidence="4" type="ORF">GCM10007276_27240</name>
</gene>
<dbReference type="Proteomes" id="UP000602745">
    <property type="component" value="Unassembled WGS sequence"/>
</dbReference>
<dbReference type="Gene3D" id="1.10.510.40">
    <property type="match status" value="1"/>
</dbReference>
<evidence type="ECO:0000259" key="3">
    <source>
        <dbReference type="Pfam" id="PF06276"/>
    </source>
</evidence>
<dbReference type="PANTHER" id="PTHR34384:SF6">
    <property type="entry name" value="STAPHYLOFERRIN B SYNTHASE"/>
    <property type="match status" value="1"/>
</dbReference>
<dbReference type="InterPro" id="IPR037455">
    <property type="entry name" value="LucA/IucC-like"/>
</dbReference>
<dbReference type="EMBL" id="BMCP01000003">
    <property type="protein sequence ID" value="GGE48635.1"/>
    <property type="molecule type" value="Genomic_DNA"/>
</dbReference>
<dbReference type="GO" id="GO:0016881">
    <property type="term" value="F:acid-amino acid ligase activity"/>
    <property type="evidence" value="ECO:0007669"/>
    <property type="project" value="UniProtKB-ARBA"/>
</dbReference>
<evidence type="ECO:0000313" key="5">
    <source>
        <dbReference type="Proteomes" id="UP000602745"/>
    </source>
</evidence>
<comment type="caution">
    <text evidence="4">The sequence shown here is derived from an EMBL/GenBank/DDBJ whole genome shotgun (WGS) entry which is preliminary data.</text>
</comment>
<proteinExistence type="predicted"/>
<protein>
    <submittedName>
        <fullName evidence="4">Siderophore biosynthesis protein</fullName>
    </submittedName>
</protein>
<sequence>MLRQLVSALIYEKLLRPKIAPAGPVRHMEWELGGQTYRCRATIGAFGRVRVIAGSIEARDEDGGWLEAELAGLVNGLTAAAPDRERLLIELQRTAALCAWNDRHLPPRSRRCMSFADIDCAIDEGHPYHPSFKARIGFNEADHRAYGPEAGNSFQLVWLAVRHDLLHQALPAGEAEFWHAELGDQSWRMLSRRRDALELTTSHGFLPLHPWQWNELKHQALAPYLADDRIRCLGFAGDHYRASQSVRTLFNAEHPERASVKLAMNLINTSARRTIEPHSVEMAPVISQWLSDVIASDPLFKDRYPVAVLREYAGIIADRDGPLGGQLAAIWRESAETKLGPGEAAVPLNALMVIEKDGKPLIEDWVLRHGLSRWLDRFLDVAILPVWHLLVSHGIATECHGQNMILVHRDGLPVRLILRDFHESVEYVPGFLADPSAAPDFLRLNPAYRDAAPNQYYWMETTDWLLELTMDCLFIFNLAEISHLLQECYGLPEEHFWLRVRNRLSHYATEHGMAERQARLDPHREEISTEALLARKLRPAAPDHQHRVPNILGTPALKIAKAS</sequence>
<feature type="domain" description="Aerobactin siderophore biosynthesis IucA/IucC N-terminal" evidence="2">
    <location>
        <begin position="115"/>
        <end position="352"/>
    </location>
</feature>
<dbReference type="InterPro" id="IPR007310">
    <property type="entry name" value="Aerobactin_biosyn_IucA/IucC_N"/>
</dbReference>
<reference evidence="4" key="1">
    <citation type="journal article" date="2014" name="Int. J. Syst. Evol. Microbiol.">
        <title>Complete genome sequence of Corynebacterium casei LMG S-19264T (=DSM 44701T), isolated from a smear-ripened cheese.</title>
        <authorList>
            <consortium name="US DOE Joint Genome Institute (JGI-PGF)"/>
            <person name="Walter F."/>
            <person name="Albersmeier A."/>
            <person name="Kalinowski J."/>
            <person name="Ruckert C."/>
        </authorList>
    </citation>
    <scope>NUCLEOTIDE SEQUENCE</scope>
    <source>
        <strain evidence="4">CCM 7684</strain>
    </source>
</reference>
<dbReference type="PANTHER" id="PTHR34384">
    <property type="entry name" value="L-2,3-DIAMINOPROPANOATE--CITRATE LIGASE"/>
    <property type="match status" value="1"/>
</dbReference>
<reference evidence="4" key="2">
    <citation type="submission" date="2020-09" db="EMBL/GenBank/DDBJ databases">
        <authorList>
            <person name="Sun Q."/>
            <person name="Sedlacek I."/>
        </authorList>
    </citation>
    <scope>NUCLEOTIDE SEQUENCE</scope>
    <source>
        <strain evidence="4">CCM 7684</strain>
    </source>
</reference>